<feature type="compositionally biased region" description="Polar residues" evidence="1">
    <location>
        <begin position="242"/>
        <end position="253"/>
    </location>
</feature>
<evidence type="ECO:0000256" key="1">
    <source>
        <dbReference type="SAM" id="MobiDB-lite"/>
    </source>
</evidence>
<dbReference type="AlphaFoldDB" id="A0AAV2JMK3"/>
<sequence length="253" mass="28566">MLEAYRIASKSDSKGQARAKNYYDRKAYGAELQLGSRVLVRNLSQRGGPGKLRSYWEEKVHVVVEKKSDTPVYVIKPERGPGKTRVIHRNLLLPCDYLPIEDMLQKPKPVQRKISVRRAEDKTSDTEDSDSEAEWQVIISEPIESSAPAKPRRRTNAEEFHPQQTPRHRDTSIKEEHHSGRAPEGQLSSDDVRGVEQAAMEQDEPGDGCVVDECPAASSDEADEPATLRQYPSRFRKPPKTFTYNTLGQPSLT</sequence>
<dbReference type="Proteomes" id="UP001497482">
    <property type="component" value="Chromosome 12"/>
</dbReference>
<evidence type="ECO:0000313" key="2">
    <source>
        <dbReference type="EMBL" id="CAL1576504.1"/>
    </source>
</evidence>
<organism evidence="2 3">
    <name type="scientific">Knipowitschia caucasica</name>
    <name type="common">Caucasian dwarf goby</name>
    <name type="synonym">Pomatoschistus caucasicus</name>
    <dbReference type="NCBI Taxonomy" id="637954"/>
    <lineage>
        <taxon>Eukaryota</taxon>
        <taxon>Metazoa</taxon>
        <taxon>Chordata</taxon>
        <taxon>Craniata</taxon>
        <taxon>Vertebrata</taxon>
        <taxon>Euteleostomi</taxon>
        <taxon>Actinopterygii</taxon>
        <taxon>Neopterygii</taxon>
        <taxon>Teleostei</taxon>
        <taxon>Neoteleostei</taxon>
        <taxon>Acanthomorphata</taxon>
        <taxon>Gobiaria</taxon>
        <taxon>Gobiiformes</taxon>
        <taxon>Gobioidei</taxon>
        <taxon>Gobiidae</taxon>
        <taxon>Gobiinae</taxon>
        <taxon>Knipowitschia</taxon>
    </lineage>
</organism>
<evidence type="ECO:0000313" key="3">
    <source>
        <dbReference type="Proteomes" id="UP001497482"/>
    </source>
</evidence>
<feature type="compositionally biased region" description="Basic and acidic residues" evidence="1">
    <location>
        <begin position="155"/>
        <end position="181"/>
    </location>
</feature>
<reference evidence="2 3" key="1">
    <citation type="submission" date="2024-04" db="EMBL/GenBank/DDBJ databases">
        <authorList>
            <person name="Waldvogel A.-M."/>
            <person name="Schoenle A."/>
        </authorList>
    </citation>
    <scope>NUCLEOTIDE SEQUENCE [LARGE SCALE GENOMIC DNA]</scope>
</reference>
<dbReference type="EMBL" id="OZ035834">
    <property type="protein sequence ID" value="CAL1576504.1"/>
    <property type="molecule type" value="Genomic_DNA"/>
</dbReference>
<gene>
    <name evidence="2" type="ORF">KC01_LOCUS7935</name>
</gene>
<keyword evidence="3" id="KW-1185">Reference proteome</keyword>
<accession>A0AAV2JMK3</accession>
<protein>
    <submittedName>
        <fullName evidence="2">Uncharacterized protein</fullName>
    </submittedName>
</protein>
<feature type="region of interest" description="Disordered" evidence="1">
    <location>
        <begin position="110"/>
        <end position="253"/>
    </location>
</feature>
<proteinExistence type="predicted"/>
<name>A0AAV2JMK3_KNICA</name>